<dbReference type="CDD" id="cd00156">
    <property type="entry name" value="REC"/>
    <property type="match status" value="1"/>
</dbReference>
<gene>
    <name evidence="3" type="ORF">METZ01_LOCUS460560</name>
</gene>
<dbReference type="GO" id="GO:0000160">
    <property type="term" value="P:phosphorelay signal transduction system"/>
    <property type="evidence" value="ECO:0007669"/>
    <property type="project" value="InterPro"/>
</dbReference>
<keyword evidence="1" id="KW-0597">Phosphoprotein</keyword>
<dbReference type="SMART" id="SM00448">
    <property type="entry name" value="REC"/>
    <property type="match status" value="1"/>
</dbReference>
<name>A0A383AIF5_9ZZZZ</name>
<evidence type="ECO:0000259" key="2">
    <source>
        <dbReference type="PROSITE" id="PS50110"/>
    </source>
</evidence>
<feature type="domain" description="Response regulatory" evidence="2">
    <location>
        <begin position="19"/>
        <end position="135"/>
    </location>
</feature>
<dbReference type="PROSITE" id="PS50110">
    <property type="entry name" value="RESPONSE_REGULATORY"/>
    <property type="match status" value="1"/>
</dbReference>
<reference evidence="3" key="1">
    <citation type="submission" date="2018-05" db="EMBL/GenBank/DDBJ databases">
        <authorList>
            <person name="Lanie J.A."/>
            <person name="Ng W.-L."/>
            <person name="Kazmierczak K.M."/>
            <person name="Andrzejewski T.M."/>
            <person name="Davidsen T.M."/>
            <person name="Wayne K.J."/>
            <person name="Tettelin H."/>
            <person name="Glass J.I."/>
            <person name="Rusch D."/>
            <person name="Podicherti R."/>
            <person name="Tsui H.-C.T."/>
            <person name="Winkler M.E."/>
        </authorList>
    </citation>
    <scope>NUCLEOTIDE SEQUENCE</scope>
</reference>
<dbReference type="Pfam" id="PF00072">
    <property type="entry name" value="Response_reg"/>
    <property type="match status" value="1"/>
</dbReference>
<protein>
    <recommendedName>
        <fullName evidence="2">Response regulatory domain-containing protein</fullName>
    </recommendedName>
</protein>
<proteinExistence type="predicted"/>
<dbReference type="InterPro" id="IPR001789">
    <property type="entry name" value="Sig_transdc_resp-reg_receiver"/>
</dbReference>
<dbReference type="AlphaFoldDB" id="A0A383AIF5"/>
<evidence type="ECO:0000256" key="1">
    <source>
        <dbReference type="ARBA" id="ARBA00022553"/>
    </source>
</evidence>
<evidence type="ECO:0000313" key="3">
    <source>
        <dbReference type="EMBL" id="SVE07706.1"/>
    </source>
</evidence>
<dbReference type="InterPro" id="IPR050595">
    <property type="entry name" value="Bact_response_regulator"/>
</dbReference>
<dbReference type="SUPFAM" id="SSF52172">
    <property type="entry name" value="CheY-like"/>
    <property type="match status" value="1"/>
</dbReference>
<dbReference type="EMBL" id="UINC01192518">
    <property type="protein sequence ID" value="SVE07706.1"/>
    <property type="molecule type" value="Genomic_DNA"/>
</dbReference>
<sequence length="141" mass="15391">MSETAVQPSATSDGKRPLRVLVVEDSEFDARMLVGLLRAGGFEPEFERVETADEMRVALGQAPWEMILADFNLPDFSAPEALEMLQESQLDIPFIIVSGGIGEDTAVAAMKSGAHDYLMKGNLARLIPAVERELREATVRA</sequence>
<feature type="non-terminal residue" evidence="3">
    <location>
        <position position="141"/>
    </location>
</feature>
<dbReference type="Gene3D" id="3.40.50.2300">
    <property type="match status" value="1"/>
</dbReference>
<dbReference type="PANTHER" id="PTHR44591:SF3">
    <property type="entry name" value="RESPONSE REGULATORY DOMAIN-CONTAINING PROTEIN"/>
    <property type="match status" value="1"/>
</dbReference>
<accession>A0A383AIF5</accession>
<dbReference type="InterPro" id="IPR011006">
    <property type="entry name" value="CheY-like_superfamily"/>
</dbReference>
<organism evidence="3">
    <name type="scientific">marine metagenome</name>
    <dbReference type="NCBI Taxonomy" id="408172"/>
    <lineage>
        <taxon>unclassified sequences</taxon>
        <taxon>metagenomes</taxon>
        <taxon>ecological metagenomes</taxon>
    </lineage>
</organism>
<dbReference type="PANTHER" id="PTHR44591">
    <property type="entry name" value="STRESS RESPONSE REGULATOR PROTEIN 1"/>
    <property type="match status" value="1"/>
</dbReference>